<evidence type="ECO:0000313" key="4">
    <source>
        <dbReference type="EMBL" id="MEN2743189.1"/>
    </source>
</evidence>
<evidence type="ECO:0000313" key="5">
    <source>
        <dbReference type="Proteomes" id="UP001422074"/>
    </source>
</evidence>
<reference evidence="4 5" key="1">
    <citation type="submission" date="2024-05" db="EMBL/GenBank/DDBJ databases">
        <title>Sinomonas sp. nov., isolated from a waste landfill.</title>
        <authorList>
            <person name="Zhao Y."/>
        </authorList>
    </citation>
    <scope>NUCLEOTIDE SEQUENCE [LARGE SCALE GENOMIC DNA]</scope>
    <source>
        <strain evidence="4 5">CCTCC AB2014300</strain>
    </source>
</reference>
<dbReference type="EMBL" id="JBDFRB010000001">
    <property type="protein sequence ID" value="MEN2743189.1"/>
    <property type="molecule type" value="Genomic_DNA"/>
</dbReference>
<keyword evidence="2" id="KW-0472">Membrane</keyword>
<proteinExistence type="predicted"/>
<comment type="caution">
    <text evidence="4">The sequence shown here is derived from an EMBL/GenBank/DDBJ whole genome shotgun (WGS) entry which is preliminary data.</text>
</comment>
<name>A0ABU9WVJ5_9MICC</name>
<dbReference type="SUPFAM" id="SSF54106">
    <property type="entry name" value="LysM domain"/>
    <property type="match status" value="1"/>
</dbReference>
<keyword evidence="2" id="KW-1133">Transmembrane helix</keyword>
<keyword evidence="5" id="KW-1185">Reference proteome</keyword>
<sequence>MAHALATGTRRASTRRHERQRPTPLRLTRRGRFVLIILPLSLAMVGLLALWAALMAPAHAEAEMLAGPGEAVAVTVQPGDSLWTIAAEHAPGQDARVTIGQIQELNDLTGSRVVAGERLLVPVLD</sequence>
<dbReference type="Proteomes" id="UP001422074">
    <property type="component" value="Unassembled WGS sequence"/>
</dbReference>
<dbReference type="PROSITE" id="PS51782">
    <property type="entry name" value="LYSM"/>
    <property type="match status" value="1"/>
</dbReference>
<dbReference type="InterPro" id="IPR018392">
    <property type="entry name" value="LysM"/>
</dbReference>
<feature type="region of interest" description="Disordered" evidence="1">
    <location>
        <begin position="1"/>
        <end position="24"/>
    </location>
</feature>
<dbReference type="Pfam" id="PF01476">
    <property type="entry name" value="LysM"/>
    <property type="match status" value="1"/>
</dbReference>
<evidence type="ECO:0000256" key="2">
    <source>
        <dbReference type="SAM" id="Phobius"/>
    </source>
</evidence>
<accession>A0ABU9WVJ5</accession>
<protein>
    <submittedName>
        <fullName evidence="4">LysM peptidoglycan-binding domain-containing protein</fullName>
    </submittedName>
</protein>
<keyword evidence="2" id="KW-0812">Transmembrane</keyword>
<dbReference type="SMART" id="SM00257">
    <property type="entry name" value="LysM"/>
    <property type="match status" value="1"/>
</dbReference>
<organism evidence="4 5">
    <name type="scientific">Sinomonas halotolerans</name>
    <dbReference type="NCBI Taxonomy" id="1644133"/>
    <lineage>
        <taxon>Bacteria</taxon>
        <taxon>Bacillati</taxon>
        <taxon>Actinomycetota</taxon>
        <taxon>Actinomycetes</taxon>
        <taxon>Micrococcales</taxon>
        <taxon>Micrococcaceae</taxon>
        <taxon>Sinomonas</taxon>
    </lineage>
</organism>
<gene>
    <name evidence="4" type="ORF">ABCQ75_01380</name>
</gene>
<feature type="transmembrane region" description="Helical" evidence="2">
    <location>
        <begin position="33"/>
        <end position="54"/>
    </location>
</feature>
<dbReference type="InterPro" id="IPR036779">
    <property type="entry name" value="LysM_dom_sf"/>
</dbReference>
<feature type="domain" description="LysM" evidence="3">
    <location>
        <begin position="72"/>
        <end position="121"/>
    </location>
</feature>
<dbReference type="RefSeq" id="WP_345882649.1">
    <property type="nucleotide sequence ID" value="NZ_JBDFRB010000001.1"/>
</dbReference>
<evidence type="ECO:0000256" key="1">
    <source>
        <dbReference type="SAM" id="MobiDB-lite"/>
    </source>
</evidence>
<dbReference type="Gene3D" id="3.10.350.10">
    <property type="entry name" value="LysM domain"/>
    <property type="match status" value="1"/>
</dbReference>
<evidence type="ECO:0000259" key="3">
    <source>
        <dbReference type="PROSITE" id="PS51782"/>
    </source>
</evidence>
<dbReference type="CDD" id="cd00118">
    <property type="entry name" value="LysM"/>
    <property type="match status" value="1"/>
</dbReference>